<feature type="compositionally biased region" description="Basic and acidic residues" evidence="1">
    <location>
        <begin position="60"/>
        <end position="76"/>
    </location>
</feature>
<evidence type="ECO:0000313" key="2">
    <source>
        <dbReference type="EMBL" id="VAW28157.1"/>
    </source>
</evidence>
<dbReference type="EMBL" id="UOES01000357">
    <property type="protein sequence ID" value="VAW28157.1"/>
    <property type="molecule type" value="Genomic_DNA"/>
</dbReference>
<feature type="compositionally biased region" description="Polar residues" evidence="1">
    <location>
        <begin position="46"/>
        <end position="55"/>
    </location>
</feature>
<name>A0A3B0USE5_9ZZZZ</name>
<feature type="compositionally biased region" description="Low complexity" evidence="1">
    <location>
        <begin position="77"/>
        <end position="92"/>
    </location>
</feature>
<gene>
    <name evidence="2" type="ORF">MNBD_BACTEROID06-1535</name>
</gene>
<dbReference type="AlphaFoldDB" id="A0A3B0USE5"/>
<evidence type="ECO:0000256" key="1">
    <source>
        <dbReference type="SAM" id="MobiDB-lite"/>
    </source>
</evidence>
<reference evidence="2" key="1">
    <citation type="submission" date="2018-06" db="EMBL/GenBank/DDBJ databases">
        <authorList>
            <person name="Zhirakovskaya E."/>
        </authorList>
    </citation>
    <scope>NUCLEOTIDE SEQUENCE</scope>
</reference>
<organism evidence="2">
    <name type="scientific">hydrothermal vent metagenome</name>
    <dbReference type="NCBI Taxonomy" id="652676"/>
    <lineage>
        <taxon>unclassified sequences</taxon>
        <taxon>metagenomes</taxon>
        <taxon>ecological metagenomes</taxon>
    </lineage>
</organism>
<feature type="non-terminal residue" evidence="2">
    <location>
        <position position="137"/>
    </location>
</feature>
<feature type="region of interest" description="Disordered" evidence="1">
    <location>
        <begin position="22"/>
        <end position="100"/>
    </location>
</feature>
<sequence length="137" mass="15837">MDDKFIYYLVIGAIYLVSRMLKKKKPPTPVAPSQDYDNDAEEYEAPTQQPASPKPSSFEELLREISQEFDNKKEPKVTTVPITTPIEPIETSPPKDEFTREQKYVNKKKAEAKVEVERKHLIRLADEENEHEPHAVL</sequence>
<accession>A0A3B0USE5</accession>
<protein>
    <submittedName>
        <fullName evidence="2">Uncharacterized protein</fullName>
    </submittedName>
</protein>
<proteinExistence type="predicted"/>